<evidence type="ECO:0000313" key="4">
    <source>
        <dbReference type="Proteomes" id="UP000507470"/>
    </source>
</evidence>
<evidence type="ECO:0000256" key="1">
    <source>
        <dbReference type="SAM" id="MobiDB-lite"/>
    </source>
</evidence>
<keyword evidence="2" id="KW-0812">Transmembrane</keyword>
<dbReference type="EMBL" id="CACVKT020003265">
    <property type="protein sequence ID" value="CAC5382788.1"/>
    <property type="molecule type" value="Genomic_DNA"/>
</dbReference>
<feature type="region of interest" description="Disordered" evidence="1">
    <location>
        <begin position="253"/>
        <end position="336"/>
    </location>
</feature>
<proteinExistence type="predicted"/>
<keyword evidence="2" id="KW-0472">Membrane</keyword>
<protein>
    <submittedName>
        <fullName evidence="3">Uncharacterized protein</fullName>
    </submittedName>
</protein>
<dbReference type="AlphaFoldDB" id="A0A6J8BFP6"/>
<feature type="compositionally biased region" description="Basic and acidic residues" evidence="1">
    <location>
        <begin position="313"/>
        <end position="327"/>
    </location>
</feature>
<evidence type="ECO:0000256" key="2">
    <source>
        <dbReference type="SAM" id="Phobius"/>
    </source>
</evidence>
<dbReference type="Proteomes" id="UP000507470">
    <property type="component" value="Unassembled WGS sequence"/>
</dbReference>
<keyword evidence="2" id="KW-1133">Transmembrane helix</keyword>
<sequence length="417" mass="47378">MRRDVVPKSTVPSSIVLSNSLEIINDTSSVNKNLHDSDITDQRYLLEREFYKTYDPNVGFNTALVLGVMLSALLLYVVYRTKIRKPLLAFVKRKFYEFRHRGMPREEAPFVDIEVRDNGDSNDNDAGDTAECTDEVFYDEVEKTHHDKTYRLLPTFSISDDDKQLPIVVMDMKSATADWVQQQHNFLEPGAFILKVKSDTICPQGKEINPSKVQTTSNIPGARSQHCLSHTRAHRQYIHNCKYSNALNQSLPTLKTQDSIRSSESDGKPSKKTRLKNTKHQSVSVEPKSTMPHAHVTQPVHLTPIIKIQNYDKSQRTTIDNREDRDSISSSSSDDPQILRITADNWNKTKQLEMCSSHSVNGQDDTCPYCETTSKIPVIKQFSLDIPNDKHNILVPVLDYTGTSRSCQNITSMETTL</sequence>
<accession>A0A6J8BFP6</accession>
<name>A0A6J8BFP6_MYTCO</name>
<gene>
    <name evidence="3" type="ORF">MCOR_18583</name>
</gene>
<evidence type="ECO:0000313" key="3">
    <source>
        <dbReference type="EMBL" id="CAC5382788.1"/>
    </source>
</evidence>
<reference evidence="3 4" key="1">
    <citation type="submission" date="2020-06" db="EMBL/GenBank/DDBJ databases">
        <authorList>
            <person name="Li R."/>
            <person name="Bekaert M."/>
        </authorList>
    </citation>
    <scope>NUCLEOTIDE SEQUENCE [LARGE SCALE GENOMIC DNA]</scope>
    <source>
        <strain evidence="4">wild</strain>
    </source>
</reference>
<organism evidence="3 4">
    <name type="scientific">Mytilus coruscus</name>
    <name type="common">Sea mussel</name>
    <dbReference type="NCBI Taxonomy" id="42192"/>
    <lineage>
        <taxon>Eukaryota</taxon>
        <taxon>Metazoa</taxon>
        <taxon>Spiralia</taxon>
        <taxon>Lophotrochozoa</taxon>
        <taxon>Mollusca</taxon>
        <taxon>Bivalvia</taxon>
        <taxon>Autobranchia</taxon>
        <taxon>Pteriomorphia</taxon>
        <taxon>Mytilida</taxon>
        <taxon>Mytiloidea</taxon>
        <taxon>Mytilidae</taxon>
        <taxon>Mytilinae</taxon>
        <taxon>Mytilus</taxon>
    </lineage>
</organism>
<dbReference type="OrthoDB" id="6153344at2759"/>
<feature type="transmembrane region" description="Helical" evidence="2">
    <location>
        <begin position="58"/>
        <end position="79"/>
    </location>
</feature>
<feature type="compositionally biased region" description="Basic residues" evidence="1">
    <location>
        <begin position="270"/>
        <end position="279"/>
    </location>
</feature>
<keyword evidence="4" id="KW-1185">Reference proteome</keyword>